<feature type="binding site" evidence="10">
    <location>
        <begin position="28"/>
        <end position="33"/>
    </location>
    <ligand>
        <name>substrate</name>
    </ligand>
</feature>
<name>A0A1I0FAJ7_9GAMM</name>
<keyword evidence="5 10" id="KW-0378">Hydrolase</keyword>
<dbReference type="FunFam" id="3.90.950.10:FF:000001">
    <property type="entry name" value="dITP/XTP pyrophosphatase"/>
    <property type="match status" value="1"/>
</dbReference>
<organism evidence="13 14">
    <name type="scientific">Marinobacter segnicrescens</name>
    <dbReference type="NCBI Taxonomy" id="430453"/>
    <lineage>
        <taxon>Bacteria</taxon>
        <taxon>Pseudomonadati</taxon>
        <taxon>Pseudomonadota</taxon>
        <taxon>Gammaproteobacteria</taxon>
        <taxon>Pseudomonadales</taxon>
        <taxon>Marinobacteraceae</taxon>
        <taxon>Marinobacter</taxon>
    </lineage>
</organism>
<dbReference type="InterPro" id="IPR020922">
    <property type="entry name" value="dITP/XTP_pyrophosphatase"/>
</dbReference>
<dbReference type="GO" id="GO:0036222">
    <property type="term" value="F:XTP diphosphatase activity"/>
    <property type="evidence" value="ECO:0007669"/>
    <property type="project" value="UniProtKB-UniRule"/>
</dbReference>
<evidence type="ECO:0000256" key="5">
    <source>
        <dbReference type="ARBA" id="ARBA00022801"/>
    </source>
</evidence>
<evidence type="ECO:0000256" key="12">
    <source>
        <dbReference type="SAM" id="MobiDB-lite"/>
    </source>
</evidence>
<comment type="subunit">
    <text evidence="2 10">Homodimer.</text>
</comment>
<keyword evidence="4 10" id="KW-0547">Nucleotide-binding</keyword>
<dbReference type="GO" id="GO:0017111">
    <property type="term" value="F:ribonucleoside triphosphate phosphatase activity"/>
    <property type="evidence" value="ECO:0007669"/>
    <property type="project" value="InterPro"/>
</dbReference>
<feature type="binding site" evidence="10">
    <location>
        <position position="90"/>
    </location>
    <ligand>
        <name>substrate</name>
    </ligand>
</feature>
<comment type="similarity">
    <text evidence="1 10 11">Belongs to the HAM1 NTPase family.</text>
</comment>
<feature type="binding site" evidence="10">
    <location>
        <position position="89"/>
    </location>
    <ligand>
        <name>Mg(2+)</name>
        <dbReference type="ChEBI" id="CHEBI:18420"/>
    </ligand>
</feature>
<feature type="binding site" evidence="10">
    <location>
        <position position="60"/>
    </location>
    <ligand>
        <name>Mg(2+)</name>
        <dbReference type="ChEBI" id="CHEBI:18420"/>
    </ligand>
</feature>
<dbReference type="GO" id="GO:0009117">
    <property type="term" value="P:nucleotide metabolic process"/>
    <property type="evidence" value="ECO:0007669"/>
    <property type="project" value="UniProtKB-KW"/>
</dbReference>
<dbReference type="EC" id="3.6.1.66" evidence="10"/>
<dbReference type="PANTHER" id="PTHR11067:SF9">
    <property type="entry name" value="INOSINE TRIPHOSPHATE PYROPHOSPHATASE"/>
    <property type="match status" value="1"/>
</dbReference>
<reference evidence="14" key="1">
    <citation type="submission" date="2016-10" db="EMBL/GenBank/DDBJ databases">
        <authorList>
            <person name="Varghese N."/>
            <person name="Submissions S."/>
        </authorList>
    </citation>
    <scope>NUCLEOTIDE SEQUENCE [LARGE SCALE GENOMIC DNA]</scope>
    <source>
        <strain evidence="14">CGMCC 1.6489</strain>
    </source>
</reference>
<evidence type="ECO:0000256" key="7">
    <source>
        <dbReference type="ARBA" id="ARBA00023080"/>
    </source>
</evidence>
<comment type="cofactor">
    <cofactor evidence="10">
        <name>Mg(2+)</name>
        <dbReference type="ChEBI" id="CHEBI:18420"/>
    </cofactor>
    <text evidence="10">Binds 1 Mg(2+) ion per subunit.</text>
</comment>
<evidence type="ECO:0000256" key="4">
    <source>
        <dbReference type="ARBA" id="ARBA00022741"/>
    </source>
</evidence>
<keyword evidence="6 10" id="KW-0460">Magnesium</keyword>
<evidence type="ECO:0000256" key="9">
    <source>
        <dbReference type="ARBA" id="ARBA00052017"/>
    </source>
</evidence>
<dbReference type="GO" id="GO:0035870">
    <property type="term" value="F:dITP diphosphatase activity"/>
    <property type="evidence" value="ECO:0007669"/>
    <property type="project" value="UniProtKB-UniRule"/>
</dbReference>
<dbReference type="InterPro" id="IPR002637">
    <property type="entry name" value="RdgB/HAM1"/>
</dbReference>
<evidence type="ECO:0000256" key="1">
    <source>
        <dbReference type="ARBA" id="ARBA00008023"/>
    </source>
</evidence>
<dbReference type="Pfam" id="PF01725">
    <property type="entry name" value="Ham1p_like"/>
    <property type="match status" value="1"/>
</dbReference>
<dbReference type="GO" id="GO:0046872">
    <property type="term" value="F:metal ion binding"/>
    <property type="evidence" value="ECO:0007669"/>
    <property type="project" value="UniProtKB-KW"/>
</dbReference>
<feature type="binding site" evidence="10">
    <location>
        <begin position="202"/>
        <end position="203"/>
    </location>
    <ligand>
        <name>substrate</name>
    </ligand>
</feature>
<dbReference type="GO" id="GO:0000166">
    <property type="term" value="F:nucleotide binding"/>
    <property type="evidence" value="ECO:0007669"/>
    <property type="project" value="UniProtKB-KW"/>
</dbReference>
<dbReference type="GO" id="GO:0036220">
    <property type="term" value="F:ITP diphosphatase activity"/>
    <property type="evidence" value="ECO:0007669"/>
    <property type="project" value="UniProtKB-UniRule"/>
</dbReference>
<dbReference type="NCBIfam" id="TIGR00042">
    <property type="entry name" value="RdgB/HAM1 family non-canonical purine NTP pyrophosphatase"/>
    <property type="match status" value="1"/>
</dbReference>
<gene>
    <name evidence="13" type="ORF">SAMN04487962_11238</name>
</gene>
<dbReference type="InterPro" id="IPR029001">
    <property type="entry name" value="ITPase-like_fam"/>
</dbReference>
<proteinExistence type="inferred from homology"/>
<keyword evidence="7 10" id="KW-0546">Nucleotide metabolism</keyword>
<evidence type="ECO:0000256" key="6">
    <source>
        <dbReference type="ARBA" id="ARBA00022842"/>
    </source>
</evidence>
<feature type="binding site" evidence="10">
    <location>
        <begin position="174"/>
        <end position="177"/>
    </location>
    <ligand>
        <name>substrate</name>
    </ligand>
</feature>
<evidence type="ECO:0000256" key="10">
    <source>
        <dbReference type="HAMAP-Rule" id="MF_01405"/>
    </source>
</evidence>
<dbReference type="STRING" id="430453.SAMN04487962_11238"/>
<dbReference type="GO" id="GO:0009146">
    <property type="term" value="P:purine nucleoside triphosphate catabolic process"/>
    <property type="evidence" value="ECO:0007669"/>
    <property type="project" value="UniProtKB-UniRule"/>
</dbReference>
<dbReference type="PANTHER" id="PTHR11067">
    <property type="entry name" value="INOSINE TRIPHOSPHATE PYROPHOSPHATASE/HAM1 PROTEIN"/>
    <property type="match status" value="1"/>
</dbReference>
<comment type="catalytic activity">
    <reaction evidence="8 10">
        <text>dITP + H2O = dIMP + diphosphate + H(+)</text>
        <dbReference type="Rhea" id="RHEA:28342"/>
        <dbReference type="ChEBI" id="CHEBI:15377"/>
        <dbReference type="ChEBI" id="CHEBI:15378"/>
        <dbReference type="ChEBI" id="CHEBI:33019"/>
        <dbReference type="ChEBI" id="CHEBI:61194"/>
        <dbReference type="ChEBI" id="CHEBI:61382"/>
        <dbReference type="EC" id="3.6.1.66"/>
    </reaction>
</comment>
<accession>A0A1I0FAJ7</accession>
<dbReference type="GO" id="GO:0005829">
    <property type="term" value="C:cytosol"/>
    <property type="evidence" value="ECO:0007669"/>
    <property type="project" value="TreeGrafter"/>
</dbReference>
<dbReference type="AlphaFoldDB" id="A0A1I0FAJ7"/>
<evidence type="ECO:0000256" key="3">
    <source>
        <dbReference type="ARBA" id="ARBA00022723"/>
    </source>
</evidence>
<evidence type="ECO:0000313" key="14">
    <source>
        <dbReference type="Proteomes" id="UP000198762"/>
    </source>
</evidence>
<keyword evidence="3 10" id="KW-0479">Metal-binding</keyword>
<dbReference type="Proteomes" id="UP000198762">
    <property type="component" value="Unassembled WGS sequence"/>
</dbReference>
<comment type="catalytic activity">
    <reaction evidence="9 10">
        <text>XTP + H2O = XMP + diphosphate + H(+)</text>
        <dbReference type="Rhea" id="RHEA:28610"/>
        <dbReference type="ChEBI" id="CHEBI:15377"/>
        <dbReference type="ChEBI" id="CHEBI:15378"/>
        <dbReference type="ChEBI" id="CHEBI:33019"/>
        <dbReference type="ChEBI" id="CHEBI:57464"/>
        <dbReference type="ChEBI" id="CHEBI:61314"/>
        <dbReference type="EC" id="3.6.1.66"/>
    </reaction>
</comment>
<feature type="region of interest" description="Disordered" evidence="12">
    <location>
        <begin position="1"/>
        <end position="22"/>
    </location>
</feature>
<feature type="binding site" evidence="10">
    <location>
        <position position="197"/>
    </location>
    <ligand>
        <name>substrate</name>
    </ligand>
</feature>
<evidence type="ECO:0000313" key="13">
    <source>
        <dbReference type="EMBL" id="SET55137.1"/>
    </source>
</evidence>
<comment type="catalytic activity">
    <reaction evidence="10">
        <text>ITP + H2O = IMP + diphosphate + H(+)</text>
        <dbReference type="Rhea" id="RHEA:29399"/>
        <dbReference type="ChEBI" id="CHEBI:15377"/>
        <dbReference type="ChEBI" id="CHEBI:15378"/>
        <dbReference type="ChEBI" id="CHEBI:33019"/>
        <dbReference type="ChEBI" id="CHEBI:58053"/>
        <dbReference type="ChEBI" id="CHEBI:61402"/>
        <dbReference type="EC" id="3.6.1.66"/>
    </reaction>
</comment>
<feature type="active site" description="Proton acceptor" evidence="10">
    <location>
        <position position="89"/>
    </location>
</feature>
<dbReference type="HAMAP" id="MF_01405">
    <property type="entry name" value="Non_canon_purine_NTPase"/>
    <property type="match status" value="1"/>
</dbReference>
<evidence type="ECO:0000256" key="8">
    <source>
        <dbReference type="ARBA" id="ARBA00051875"/>
    </source>
</evidence>
<evidence type="ECO:0000256" key="2">
    <source>
        <dbReference type="ARBA" id="ARBA00011738"/>
    </source>
</evidence>
<dbReference type="CDD" id="cd00515">
    <property type="entry name" value="HAM1"/>
    <property type="match status" value="1"/>
</dbReference>
<dbReference type="EMBL" id="FOHZ01000012">
    <property type="protein sequence ID" value="SET55137.1"/>
    <property type="molecule type" value="Genomic_DNA"/>
</dbReference>
<comment type="function">
    <text evidence="10">Pyrophosphatase that catalyzes the hydrolysis of nucleoside triphosphates to their monophosphate derivatives, with a high preference for the non-canonical purine nucleotides XTP (xanthosine triphosphate), dITP (deoxyinosine triphosphate) and ITP. Seems to function as a house-cleaning enzyme that removes non-canonical purine nucleotides from the nucleotide pool, thus preventing their incorporation into DNA/RNA and avoiding chromosomal lesions.</text>
</comment>
<evidence type="ECO:0000256" key="11">
    <source>
        <dbReference type="RuleBase" id="RU003781"/>
    </source>
</evidence>
<keyword evidence="14" id="KW-1185">Reference proteome</keyword>
<sequence>MTDHPMTDRPMPQDTTGDTRTGKLVLASNNQGKLRELGELLAPLGLQPIAQGELGVGEAEEPACTFVENALLKARHAAQQTGLPALADDSGLAVDALGGQPGVRSARYAGVDASDAENVQALLTALKAVPEAERTAQFHCVLVYLRHAEDPTPIICHGRWPGRILEHPTGSGGFGYDPVFFAPEFDCSAAELTREQKGRVSHRGRALRLLVEQLGGH</sequence>
<protein>
    <recommendedName>
        <fullName evidence="10">dITP/XTP pyrophosphatase</fullName>
        <ecNumber evidence="10">3.6.1.66</ecNumber>
    </recommendedName>
    <alternativeName>
        <fullName evidence="10">Non-canonical purine NTP pyrophosphatase</fullName>
    </alternativeName>
    <alternativeName>
        <fullName evidence="10">Non-standard purine NTP pyrophosphatase</fullName>
    </alternativeName>
    <alternativeName>
        <fullName evidence="10">Nucleoside-triphosphate diphosphatase</fullName>
    </alternativeName>
    <alternativeName>
        <fullName evidence="10">Nucleoside-triphosphate pyrophosphatase</fullName>
        <shortName evidence="10">NTPase</shortName>
    </alternativeName>
</protein>
<dbReference type="SUPFAM" id="SSF52972">
    <property type="entry name" value="ITPase-like"/>
    <property type="match status" value="1"/>
</dbReference>
<dbReference type="Gene3D" id="3.90.950.10">
    <property type="match status" value="1"/>
</dbReference>